<evidence type="ECO:0000313" key="1">
    <source>
        <dbReference type="EMBL" id="KGR75503.1"/>
    </source>
</evidence>
<dbReference type="GO" id="GO:0006355">
    <property type="term" value="P:regulation of DNA-templated transcription"/>
    <property type="evidence" value="ECO:0007669"/>
    <property type="project" value="InterPro"/>
</dbReference>
<dbReference type="AlphaFoldDB" id="A0A0A3HYP5"/>
<evidence type="ECO:0000313" key="2">
    <source>
        <dbReference type="Proteomes" id="UP000030408"/>
    </source>
</evidence>
<dbReference type="STRING" id="1384057.CD33_10190"/>
<dbReference type="OrthoDB" id="1634058at2"/>
<dbReference type="EMBL" id="JPVO01000050">
    <property type="protein sequence ID" value="KGR75503.1"/>
    <property type="molecule type" value="Genomic_DNA"/>
</dbReference>
<keyword evidence="2" id="KW-1185">Reference proteome</keyword>
<name>A0A0A3HYP5_9BACL</name>
<gene>
    <name evidence="1" type="ORF">CD33_10190</name>
</gene>
<dbReference type="eggNOG" id="ENOG5033AX9">
    <property type="taxonomic scope" value="Bacteria"/>
</dbReference>
<dbReference type="Gene3D" id="1.10.1220.10">
    <property type="entry name" value="Met repressor-like"/>
    <property type="match status" value="1"/>
</dbReference>
<sequence length="93" mass="10816">MYAKKVEEVKEVLELPQELLMAFNTLEHKSRDTESFVYISSRRLSTHKQPNQIREALMKGYVEMSQINLNICSECLHAEYEAEHMVERLVSGG</sequence>
<dbReference type="Proteomes" id="UP000030408">
    <property type="component" value="Unassembled WGS sequence"/>
</dbReference>
<protein>
    <submittedName>
        <fullName evidence="1">Transcriptional regulator</fullName>
    </submittedName>
</protein>
<proteinExistence type="predicted"/>
<accession>A0A0A3HYP5</accession>
<dbReference type="InterPro" id="IPR013321">
    <property type="entry name" value="Arc_rbn_hlx_hlx"/>
</dbReference>
<organism evidence="1 2">
    <name type="scientific">Ureibacillus sinduriensis BLB-1 = JCM 15800</name>
    <dbReference type="NCBI Taxonomy" id="1384057"/>
    <lineage>
        <taxon>Bacteria</taxon>
        <taxon>Bacillati</taxon>
        <taxon>Bacillota</taxon>
        <taxon>Bacilli</taxon>
        <taxon>Bacillales</taxon>
        <taxon>Caryophanaceae</taxon>
        <taxon>Ureibacillus</taxon>
    </lineage>
</organism>
<reference evidence="1 2" key="1">
    <citation type="submission" date="2014-02" db="EMBL/GenBank/DDBJ databases">
        <title>Draft genome sequence of Lysinibacillus sinduriensis JCM 15800.</title>
        <authorList>
            <person name="Zhang F."/>
            <person name="Wang G."/>
            <person name="Zhang L."/>
        </authorList>
    </citation>
    <scope>NUCLEOTIDE SEQUENCE [LARGE SCALE GENOMIC DNA]</scope>
    <source>
        <strain evidence="1 2">JCM 15800</strain>
    </source>
</reference>
<comment type="caution">
    <text evidence="1">The sequence shown here is derived from an EMBL/GenBank/DDBJ whole genome shotgun (WGS) entry which is preliminary data.</text>
</comment>